<feature type="transmembrane region" description="Helical" evidence="1">
    <location>
        <begin position="108"/>
        <end position="128"/>
    </location>
</feature>
<organism evidence="2 3">
    <name type="scientific">Marininema halotolerans</name>
    <dbReference type="NCBI Taxonomy" id="1155944"/>
    <lineage>
        <taxon>Bacteria</taxon>
        <taxon>Bacillati</taxon>
        <taxon>Bacillota</taxon>
        <taxon>Bacilli</taxon>
        <taxon>Bacillales</taxon>
        <taxon>Thermoactinomycetaceae</taxon>
        <taxon>Marininema</taxon>
    </lineage>
</organism>
<feature type="transmembrane region" description="Helical" evidence="1">
    <location>
        <begin position="68"/>
        <end position="87"/>
    </location>
</feature>
<evidence type="ECO:0000256" key="1">
    <source>
        <dbReference type="SAM" id="Phobius"/>
    </source>
</evidence>
<feature type="transmembrane region" description="Helical" evidence="1">
    <location>
        <begin position="134"/>
        <end position="158"/>
    </location>
</feature>
<evidence type="ECO:0000313" key="2">
    <source>
        <dbReference type="EMBL" id="SFS86500.1"/>
    </source>
</evidence>
<feature type="transmembrane region" description="Helical" evidence="1">
    <location>
        <begin position="6"/>
        <end position="27"/>
    </location>
</feature>
<dbReference type="NCBIfam" id="TIGR02893">
    <property type="entry name" value="spore_yabQ"/>
    <property type="match status" value="1"/>
</dbReference>
<dbReference type="RefSeq" id="WP_091837940.1">
    <property type="nucleotide sequence ID" value="NZ_FPAA01000009.1"/>
</dbReference>
<gene>
    <name evidence="2" type="ORF">SAMN05444972_109144</name>
</gene>
<keyword evidence="1" id="KW-0812">Transmembrane</keyword>
<keyword evidence="3" id="KW-1185">Reference proteome</keyword>
<dbReference type="OrthoDB" id="1653819at2"/>
<reference evidence="3" key="1">
    <citation type="submission" date="2016-10" db="EMBL/GenBank/DDBJ databases">
        <authorList>
            <person name="Varghese N."/>
            <person name="Submissions S."/>
        </authorList>
    </citation>
    <scope>NUCLEOTIDE SEQUENCE [LARGE SCALE GENOMIC DNA]</scope>
    <source>
        <strain evidence="3">DSM 45789</strain>
    </source>
</reference>
<dbReference type="InterPro" id="IPR019074">
    <property type="entry name" value="YabQ"/>
</dbReference>
<keyword evidence="1" id="KW-1133">Transmembrane helix</keyword>
<evidence type="ECO:0000313" key="3">
    <source>
        <dbReference type="Proteomes" id="UP000198660"/>
    </source>
</evidence>
<dbReference type="Pfam" id="PF09578">
    <property type="entry name" value="Spore_YabQ"/>
    <property type="match status" value="1"/>
</dbReference>
<feature type="transmembrane region" description="Helical" evidence="1">
    <location>
        <begin position="39"/>
        <end position="62"/>
    </location>
</feature>
<keyword evidence="1" id="KW-0472">Membrane</keyword>
<dbReference type="Proteomes" id="UP000198660">
    <property type="component" value="Unassembled WGS sequence"/>
</dbReference>
<accession>A0A1I6TBF7</accession>
<proteinExistence type="predicted"/>
<protein>
    <submittedName>
        <fullName evidence="2">Spore cortex biosynthesis protein YabQ</fullName>
    </submittedName>
</protein>
<sequence>MTLFTQWATMGVMLGSGWFMGMLLDAYRILARRFRLQGWVISLIDLLYWIATALLVFSLLLWSNWGELRFTVFIAVILGWVVYYYWFSRLITKVIQWLLNVVEYTIRLVIRVFVLTLWVPFITCWRLVLRLMKGLVRLFWGLIRFILWLLTPVGRLFAPLGRWIQEYTAPAWRPIVHGSKWLYHRFHHPNQDDDTDDKKE</sequence>
<dbReference type="AlphaFoldDB" id="A0A1I6TBF7"/>
<dbReference type="EMBL" id="FPAA01000009">
    <property type="protein sequence ID" value="SFS86500.1"/>
    <property type="molecule type" value="Genomic_DNA"/>
</dbReference>
<name>A0A1I6TBF7_9BACL</name>